<sequence length="154" mass="17287">SAPRVPLFDLKNKTPWEIDSWLFTYQPSFIWIEDVHSLYGMSAKSNFSFGRNIGMLHGMCEVFCSGCPPETVTPKVWQKFAGVTAKGKAIKKQVAKIANTLYPAADLYGKRGGLLDGRADALMIAHYALHHQICKTYDMECNVTSTYKFLGKEE</sequence>
<evidence type="ECO:0000313" key="1">
    <source>
        <dbReference type="EMBL" id="SVD50668.1"/>
    </source>
</evidence>
<name>A0A382VXQ8_9ZZZZ</name>
<gene>
    <name evidence="1" type="ORF">METZ01_LOCUS403522</name>
</gene>
<dbReference type="EMBL" id="UINC01155047">
    <property type="protein sequence ID" value="SVD50668.1"/>
    <property type="molecule type" value="Genomic_DNA"/>
</dbReference>
<dbReference type="Gene3D" id="3.30.420.10">
    <property type="entry name" value="Ribonuclease H-like superfamily/Ribonuclease H"/>
    <property type="match status" value="1"/>
</dbReference>
<dbReference type="InterPro" id="IPR036397">
    <property type="entry name" value="RNaseH_sf"/>
</dbReference>
<dbReference type="SUPFAM" id="SSF53098">
    <property type="entry name" value="Ribonuclease H-like"/>
    <property type="match status" value="1"/>
</dbReference>
<reference evidence="1" key="1">
    <citation type="submission" date="2018-05" db="EMBL/GenBank/DDBJ databases">
        <authorList>
            <person name="Lanie J.A."/>
            <person name="Ng W.-L."/>
            <person name="Kazmierczak K.M."/>
            <person name="Andrzejewski T.M."/>
            <person name="Davidsen T.M."/>
            <person name="Wayne K.J."/>
            <person name="Tettelin H."/>
            <person name="Glass J.I."/>
            <person name="Rusch D."/>
            <person name="Podicherti R."/>
            <person name="Tsui H.-C.T."/>
            <person name="Winkler M.E."/>
        </authorList>
    </citation>
    <scope>NUCLEOTIDE SEQUENCE</scope>
</reference>
<accession>A0A382VXQ8</accession>
<proteinExistence type="predicted"/>
<organism evidence="1">
    <name type="scientific">marine metagenome</name>
    <dbReference type="NCBI Taxonomy" id="408172"/>
    <lineage>
        <taxon>unclassified sequences</taxon>
        <taxon>metagenomes</taxon>
        <taxon>ecological metagenomes</taxon>
    </lineage>
</organism>
<dbReference type="CDD" id="cd22992">
    <property type="entry name" value="MOC1"/>
    <property type="match status" value="1"/>
</dbReference>
<dbReference type="AlphaFoldDB" id="A0A382VXQ8"/>
<dbReference type="GO" id="GO:0003676">
    <property type="term" value="F:nucleic acid binding"/>
    <property type="evidence" value="ECO:0007669"/>
    <property type="project" value="InterPro"/>
</dbReference>
<feature type="non-terminal residue" evidence="1">
    <location>
        <position position="1"/>
    </location>
</feature>
<dbReference type="InterPro" id="IPR012337">
    <property type="entry name" value="RNaseH-like_sf"/>
</dbReference>
<protein>
    <submittedName>
        <fullName evidence="1">Uncharacterized protein</fullName>
    </submittedName>
</protein>